<comment type="caution">
    <text evidence="1">The sequence shown here is derived from an EMBL/GenBank/DDBJ whole genome shotgun (WGS) entry which is preliminary data.</text>
</comment>
<gene>
    <name evidence="1" type="ORF">A3A90_02265</name>
</gene>
<dbReference type="EMBL" id="MHWA01000006">
    <property type="protein sequence ID" value="OHB02179.1"/>
    <property type="molecule type" value="Genomic_DNA"/>
</dbReference>
<organism evidence="1 2">
    <name type="scientific">Candidatus Zambryskibacteria bacterium RIFCSPLOWO2_01_FULL_35_19</name>
    <dbReference type="NCBI Taxonomy" id="1802757"/>
    <lineage>
        <taxon>Bacteria</taxon>
        <taxon>Candidatus Zambryskiibacteriota</taxon>
    </lineage>
</organism>
<evidence type="ECO:0008006" key="3">
    <source>
        <dbReference type="Google" id="ProtNLM"/>
    </source>
</evidence>
<dbReference type="CDD" id="cd03801">
    <property type="entry name" value="GT4_PimA-like"/>
    <property type="match status" value="1"/>
</dbReference>
<evidence type="ECO:0000313" key="2">
    <source>
        <dbReference type="Proteomes" id="UP000178404"/>
    </source>
</evidence>
<proteinExistence type="predicted"/>
<protein>
    <recommendedName>
        <fullName evidence="3">Glycosyl transferase family 1 domain-containing protein</fullName>
    </recommendedName>
</protein>
<reference evidence="1 2" key="1">
    <citation type="journal article" date="2016" name="Nat. Commun.">
        <title>Thousands of microbial genomes shed light on interconnected biogeochemical processes in an aquifer system.</title>
        <authorList>
            <person name="Anantharaman K."/>
            <person name="Brown C.T."/>
            <person name="Hug L.A."/>
            <person name="Sharon I."/>
            <person name="Castelle C.J."/>
            <person name="Probst A.J."/>
            <person name="Thomas B.C."/>
            <person name="Singh A."/>
            <person name="Wilkins M.J."/>
            <person name="Karaoz U."/>
            <person name="Brodie E.L."/>
            <person name="Williams K.H."/>
            <person name="Hubbard S.S."/>
            <person name="Banfield J.F."/>
        </authorList>
    </citation>
    <scope>NUCLEOTIDE SEQUENCE [LARGE SCALE GENOMIC DNA]</scope>
</reference>
<evidence type="ECO:0000313" key="1">
    <source>
        <dbReference type="EMBL" id="OHB02179.1"/>
    </source>
</evidence>
<sequence>MKILITTGIYPPKIGGPAQYAKNLKEAFEKMGNSVSVKTFTIENRIPTGIRHIFFFLKIIPKLIRADVVIALDTYGVGFPTAFASRLFFKKNIIRTGGDFLWEQYCERHNKKVLFKNFYNTEKQSFSLKEKIIFLVTKWTLKNVSHIIFSTEWQRNIFVRAYVLNKEKTSIVENFYGPKESNENYESKEFVASARNLVWKNFDILEAVFNKIKLKSPEVALFKDNLSYMQFMEKMKGCFAVILVSLGDISPNMILDAIRLNRPFICTKEVGIYDKIKDAGTFVDPLKEKEIEDAILTLLTEEGYKKAKEKVKNFNFVHTWDEIAGEFIEVYKNIESR</sequence>
<dbReference type="SUPFAM" id="SSF53756">
    <property type="entry name" value="UDP-Glycosyltransferase/glycogen phosphorylase"/>
    <property type="match status" value="1"/>
</dbReference>
<dbReference type="Proteomes" id="UP000178404">
    <property type="component" value="Unassembled WGS sequence"/>
</dbReference>
<accession>A0A1G2TYG3</accession>
<dbReference type="Gene3D" id="3.40.50.2000">
    <property type="entry name" value="Glycogen Phosphorylase B"/>
    <property type="match status" value="2"/>
</dbReference>
<dbReference type="AlphaFoldDB" id="A0A1G2TYG3"/>
<name>A0A1G2TYG3_9BACT</name>